<dbReference type="Proteomes" id="UP000050562">
    <property type="component" value="Unassembled WGS sequence"/>
</dbReference>
<dbReference type="RefSeq" id="WP_057409112.1">
    <property type="nucleotide sequence ID" value="NZ_LJRC01000113.1"/>
</dbReference>
<gene>
    <name evidence="1" type="ORF">ALO52_00935</name>
</gene>
<evidence type="ECO:0000313" key="2">
    <source>
        <dbReference type="Proteomes" id="UP000050562"/>
    </source>
</evidence>
<sequence length="266" mass="29500">MIYEETPSFPTDKEADAYFEALPALTQADHVIVPQAMALSSSVGMSDVNDPVGQINKESPAIIAFADGVSAENREAVMLSVAFAETVAHSKSDISSDPIKWLEEYSTAMRYGGWLTLGGHEYGEYTTHDKSLTMDSVVLELIGAIAGPNKATLIQLLSLTLDKLQKNEPLMKLFEHNSKKGNTSTYRIMPCLESASGIPVTYLLSMHCDYMSDSGGALFWKWSVSRLKIRRLVKGLNFDKASHERYKPKILNYLDRDADDFFEGLN</sequence>
<reference evidence="1 2" key="1">
    <citation type="submission" date="2015-09" db="EMBL/GenBank/DDBJ databases">
        <title>Genome announcement of multiple Pseudomonas syringae strains.</title>
        <authorList>
            <person name="Thakur S."/>
            <person name="Wang P.W."/>
            <person name="Gong Y."/>
            <person name="Weir B.S."/>
            <person name="Guttman D.S."/>
        </authorList>
    </citation>
    <scope>NUCLEOTIDE SEQUENCE [LARGE SCALE GENOMIC DNA]</scope>
    <source>
        <strain evidence="1 2">ICMP3956</strain>
    </source>
</reference>
<accession>A0A0P9XP98</accession>
<evidence type="ECO:0000313" key="1">
    <source>
        <dbReference type="EMBL" id="KPY37564.1"/>
    </source>
</evidence>
<dbReference type="AlphaFoldDB" id="A0A0P9XP98"/>
<proteinExistence type="predicted"/>
<protein>
    <submittedName>
        <fullName evidence="1">Uncharacterized protein</fullName>
    </submittedName>
</protein>
<comment type="caution">
    <text evidence="1">The sequence shown here is derived from an EMBL/GenBank/DDBJ whole genome shotgun (WGS) entry which is preliminary data.</text>
</comment>
<name>A0A0P9XP98_9PSED</name>
<organism evidence="1 2">
    <name type="scientific">Pseudomonas syringae pv. primulae</name>
    <dbReference type="NCBI Taxonomy" id="251707"/>
    <lineage>
        <taxon>Bacteria</taxon>
        <taxon>Pseudomonadati</taxon>
        <taxon>Pseudomonadota</taxon>
        <taxon>Gammaproteobacteria</taxon>
        <taxon>Pseudomonadales</taxon>
        <taxon>Pseudomonadaceae</taxon>
        <taxon>Pseudomonas</taxon>
    </lineage>
</organism>
<dbReference type="PATRIC" id="fig|251707.3.peg.1241"/>
<dbReference type="EMBL" id="LJRC01000113">
    <property type="protein sequence ID" value="KPY37564.1"/>
    <property type="molecule type" value="Genomic_DNA"/>
</dbReference>